<feature type="binding site" evidence="5">
    <location>
        <position position="277"/>
    </location>
    <ligand>
        <name>S-adenosyl-L-methionine</name>
        <dbReference type="ChEBI" id="CHEBI:59789"/>
    </ligand>
</feature>
<dbReference type="InterPro" id="IPR054728">
    <property type="entry name" value="RsmB-like_ferredoxin"/>
</dbReference>
<keyword evidence="1 5" id="KW-0489">Methyltransferase</keyword>
<evidence type="ECO:0000256" key="1">
    <source>
        <dbReference type="ARBA" id="ARBA00022603"/>
    </source>
</evidence>
<reference evidence="7 8" key="1">
    <citation type="journal article" date="2014" name="BMC Genomics">
        <title>A genomic perspective on a new bacterial genus and species from the Alcaligenaceae family, Basilea psittacipulmonis.</title>
        <authorList>
            <person name="Whiteson K.L."/>
            <person name="Hernandez D."/>
            <person name="Lazarevic V."/>
            <person name="Gaia N."/>
            <person name="Farinelli L."/>
            <person name="Francois P."/>
            <person name="Pilo P."/>
            <person name="Frey J."/>
            <person name="Schrenzel J."/>
        </authorList>
    </citation>
    <scope>NUCLEOTIDE SEQUENCE [LARGE SCALE GENOMIC DNA]</scope>
    <source>
        <strain evidence="7 8">DSM 24701</strain>
    </source>
</reference>
<keyword evidence="4 5" id="KW-0694">RNA-binding</keyword>
<dbReference type="EMBL" id="CP009238">
    <property type="protein sequence ID" value="AIL32089.1"/>
    <property type="molecule type" value="Genomic_DNA"/>
</dbReference>
<dbReference type="InterPro" id="IPR049560">
    <property type="entry name" value="MeTrfase_RsmB-F_NOP2_cat"/>
</dbReference>
<dbReference type="GO" id="GO:0001510">
    <property type="term" value="P:RNA methylation"/>
    <property type="evidence" value="ECO:0007669"/>
    <property type="project" value="InterPro"/>
</dbReference>
<dbReference type="RefSeq" id="WP_038498130.1">
    <property type="nucleotide sequence ID" value="NZ_AFWK01000091.1"/>
</dbReference>
<dbReference type="PROSITE" id="PS51686">
    <property type="entry name" value="SAM_MT_RSMB_NOP"/>
    <property type="match status" value="1"/>
</dbReference>
<dbReference type="HOGENOM" id="CLU_005316_0_4_4"/>
<sequence>MATLVPLSSLILEVSDCIRSVQSGASLNDVLPKVTHRAATQSLAFYVLRQYYLCQKIKEQLLTKKSPNPKFDSLLLVSIALLLPSKSPEAPVYAEFTVVDEAVKACSRHPKTKPFKGLLNACLRSFLRSKLSMIEQAESLSLEAKYGFPIWWQKRLEQDYGEQRFEIMERLYTPGPMVLRVNQRVCTPERYLEKLQQNGMNGRLVGDSGIILDQACPVDKLPDFEKGACSVQDSGAQLAATLLPLQKGMRVLDACSAPGGKTAHLLEREDISLTALDIDAKRMEKVRQNLERLGLMGDRVCLKVADAAKLETWWDGECFDMILADVPCTASGIVRRHPDIRLLRKESDIAQTASLQREIISRLWQVLKPGGTLLYATCSIFKEEGPEQLEYFKTLAGIELIEQRQLLPSVHDGFYYAKFQKRA</sequence>
<evidence type="ECO:0000256" key="3">
    <source>
        <dbReference type="ARBA" id="ARBA00022691"/>
    </source>
</evidence>
<dbReference type="PRINTS" id="PR02008">
    <property type="entry name" value="RCMTFAMILY"/>
</dbReference>
<dbReference type="STRING" id="1072685.IX83_01005"/>
<name>A0A077DBP9_9BURK</name>
<feature type="binding site" evidence="5">
    <location>
        <position position="306"/>
    </location>
    <ligand>
        <name>S-adenosyl-L-methionine</name>
        <dbReference type="ChEBI" id="CHEBI:59789"/>
    </ligand>
</feature>
<dbReference type="GO" id="GO:0003723">
    <property type="term" value="F:RNA binding"/>
    <property type="evidence" value="ECO:0007669"/>
    <property type="project" value="UniProtKB-UniRule"/>
</dbReference>
<dbReference type="KEGG" id="bpsi:IX83_01005"/>
<dbReference type="Pfam" id="PF22458">
    <property type="entry name" value="RsmF-B_ferredox"/>
    <property type="match status" value="1"/>
</dbReference>
<dbReference type="SUPFAM" id="SSF53335">
    <property type="entry name" value="S-adenosyl-L-methionine-dependent methyltransferases"/>
    <property type="match status" value="1"/>
</dbReference>
<evidence type="ECO:0000256" key="5">
    <source>
        <dbReference type="PROSITE-ProRule" id="PRU01023"/>
    </source>
</evidence>
<evidence type="ECO:0000313" key="7">
    <source>
        <dbReference type="EMBL" id="AIL32089.1"/>
    </source>
</evidence>
<gene>
    <name evidence="7" type="ORF">IX83_01005</name>
</gene>
<dbReference type="InterPro" id="IPR029063">
    <property type="entry name" value="SAM-dependent_MTases_sf"/>
</dbReference>
<dbReference type="InterPro" id="IPR001678">
    <property type="entry name" value="MeTrfase_RsmB-F_NOP2_dom"/>
</dbReference>
<evidence type="ECO:0000259" key="6">
    <source>
        <dbReference type="PROSITE" id="PS51686"/>
    </source>
</evidence>
<feature type="binding site" evidence="5">
    <location>
        <position position="325"/>
    </location>
    <ligand>
        <name>S-adenosyl-L-methionine</name>
        <dbReference type="ChEBI" id="CHEBI:59789"/>
    </ligand>
</feature>
<accession>A0A077DBP9</accession>
<dbReference type="Gene3D" id="1.10.940.10">
    <property type="entry name" value="NusB-like"/>
    <property type="match status" value="1"/>
</dbReference>
<protein>
    <recommendedName>
        <fullName evidence="6">SAM-dependent MTase RsmB/NOP-type domain-containing protein</fullName>
    </recommendedName>
</protein>
<evidence type="ECO:0000256" key="4">
    <source>
        <dbReference type="ARBA" id="ARBA00022884"/>
    </source>
</evidence>
<organism evidence="7 8">
    <name type="scientific">Basilea psittacipulmonis DSM 24701</name>
    <dbReference type="NCBI Taxonomy" id="1072685"/>
    <lineage>
        <taxon>Bacteria</taxon>
        <taxon>Pseudomonadati</taxon>
        <taxon>Pseudomonadota</taxon>
        <taxon>Betaproteobacteria</taxon>
        <taxon>Burkholderiales</taxon>
        <taxon>Alcaligenaceae</taxon>
        <taxon>Basilea</taxon>
    </lineage>
</organism>
<dbReference type="Gene3D" id="3.40.50.150">
    <property type="entry name" value="Vaccinia Virus protein VP39"/>
    <property type="match status" value="1"/>
</dbReference>
<dbReference type="InterPro" id="IPR035926">
    <property type="entry name" value="NusB-like_sf"/>
</dbReference>
<keyword evidence="2 5" id="KW-0808">Transferase</keyword>
<dbReference type="AlphaFoldDB" id="A0A077DBP9"/>
<feature type="binding site" evidence="5">
    <location>
        <begin position="255"/>
        <end position="261"/>
    </location>
    <ligand>
        <name>S-adenosyl-L-methionine</name>
        <dbReference type="ChEBI" id="CHEBI:59789"/>
    </ligand>
</feature>
<feature type="active site" description="Nucleophile" evidence="5">
    <location>
        <position position="378"/>
    </location>
</feature>
<dbReference type="OrthoDB" id="9810297at2"/>
<feature type="domain" description="SAM-dependent MTase RsmB/NOP-type" evidence="6">
    <location>
        <begin position="167"/>
        <end position="423"/>
    </location>
</feature>
<comment type="similarity">
    <text evidence="5">Belongs to the class I-like SAM-binding methyltransferase superfamily. RsmB/NOP family.</text>
</comment>
<dbReference type="SUPFAM" id="SSF48013">
    <property type="entry name" value="NusB-like"/>
    <property type="match status" value="1"/>
</dbReference>
<dbReference type="NCBIfam" id="NF008149">
    <property type="entry name" value="PRK10901.1"/>
    <property type="match status" value="1"/>
</dbReference>
<dbReference type="GO" id="GO:0008173">
    <property type="term" value="F:RNA methyltransferase activity"/>
    <property type="evidence" value="ECO:0007669"/>
    <property type="project" value="InterPro"/>
</dbReference>
<evidence type="ECO:0000256" key="2">
    <source>
        <dbReference type="ARBA" id="ARBA00022679"/>
    </source>
</evidence>
<dbReference type="Gene3D" id="3.30.70.1170">
    <property type="entry name" value="Sun protein, domain 3"/>
    <property type="match status" value="1"/>
</dbReference>
<dbReference type="Pfam" id="PF01189">
    <property type="entry name" value="Methyltr_RsmB-F"/>
    <property type="match status" value="1"/>
</dbReference>
<dbReference type="PANTHER" id="PTHR22807:SF61">
    <property type="entry name" value="NOL1_NOP2_SUN FAMILY PROTEIN _ ANTITERMINATION NUSB DOMAIN-CONTAINING PROTEIN"/>
    <property type="match status" value="1"/>
</dbReference>
<proteinExistence type="inferred from homology"/>
<dbReference type="PANTHER" id="PTHR22807">
    <property type="entry name" value="NOP2 YEAST -RELATED NOL1/NOP2/FMU SUN DOMAIN-CONTAINING"/>
    <property type="match status" value="1"/>
</dbReference>
<dbReference type="Proteomes" id="UP000028945">
    <property type="component" value="Chromosome"/>
</dbReference>
<dbReference type="eggNOG" id="COG0144">
    <property type="taxonomic scope" value="Bacteria"/>
</dbReference>
<evidence type="ECO:0000313" key="8">
    <source>
        <dbReference type="Proteomes" id="UP000028945"/>
    </source>
</evidence>
<dbReference type="CDD" id="cd02440">
    <property type="entry name" value="AdoMet_MTases"/>
    <property type="match status" value="1"/>
</dbReference>
<keyword evidence="3 5" id="KW-0949">S-adenosyl-L-methionine</keyword>
<keyword evidence="8" id="KW-1185">Reference proteome</keyword>
<dbReference type="InterPro" id="IPR023267">
    <property type="entry name" value="RCMT"/>
</dbReference>